<keyword evidence="2" id="KW-0521">NADP</keyword>
<dbReference type="GeneID" id="300573004"/>
<organism evidence="4 5">
    <name type="scientific">Trichoderma ghanense</name>
    <dbReference type="NCBI Taxonomy" id="65468"/>
    <lineage>
        <taxon>Eukaryota</taxon>
        <taxon>Fungi</taxon>
        <taxon>Dikarya</taxon>
        <taxon>Ascomycota</taxon>
        <taxon>Pezizomycotina</taxon>
        <taxon>Sordariomycetes</taxon>
        <taxon>Hypocreomycetidae</taxon>
        <taxon>Hypocreales</taxon>
        <taxon>Hypocreaceae</taxon>
        <taxon>Trichoderma</taxon>
    </lineage>
</organism>
<comment type="caution">
    <text evidence="4">The sequence shown here is derived from an EMBL/GenBank/DDBJ whole genome shotgun (WGS) entry which is preliminary data.</text>
</comment>
<reference evidence="4 5" key="1">
    <citation type="submission" date="2018-01" db="EMBL/GenBank/DDBJ databases">
        <title>Genome characterization of the sugarcane-associated fungus Trichoderma ghanense CCMA-1212 and their application in lignocelulose bioconversion.</title>
        <authorList>
            <person name="Steindorff A.S."/>
            <person name="Mendes T.D."/>
            <person name="Vilela E.S.D."/>
            <person name="Rodrigues D.S."/>
            <person name="Formighieri E.F."/>
            <person name="Melo I.S."/>
            <person name="Favaro L.C.L."/>
        </authorList>
    </citation>
    <scope>NUCLEOTIDE SEQUENCE [LARGE SCALE GENOMIC DNA]</scope>
    <source>
        <strain evidence="4 5">CCMA-1212</strain>
    </source>
</reference>
<dbReference type="InterPro" id="IPR051164">
    <property type="entry name" value="NmrA-like_oxidored"/>
</dbReference>
<dbReference type="Gene3D" id="3.90.25.10">
    <property type="entry name" value="UDP-galactose 4-epimerase, domain 1"/>
    <property type="match status" value="1"/>
</dbReference>
<protein>
    <recommendedName>
        <fullName evidence="3">NmrA-like domain-containing protein</fullName>
    </recommendedName>
</protein>
<dbReference type="Gene3D" id="3.40.50.720">
    <property type="entry name" value="NAD(P)-binding Rossmann-like Domain"/>
    <property type="match status" value="1"/>
</dbReference>
<evidence type="ECO:0000313" key="5">
    <source>
        <dbReference type="Proteomes" id="UP001642720"/>
    </source>
</evidence>
<dbReference type="EMBL" id="PPTA01000001">
    <property type="protein sequence ID" value="TFB06895.1"/>
    <property type="molecule type" value="Genomic_DNA"/>
</dbReference>
<evidence type="ECO:0000259" key="3">
    <source>
        <dbReference type="Pfam" id="PF05368"/>
    </source>
</evidence>
<dbReference type="InterPro" id="IPR008030">
    <property type="entry name" value="NmrA-like"/>
</dbReference>
<sequence>MPTQNIIVTGATGRQGRAFIHELLSSSTANGSDDPEYHVWAVTRNPTSPATSSLLQAEQSHAQDITVIQGDLNNAARIKEIFNQVSAEGGIFGAFIVLAYPGLGNKGDEEERQGKMLVDLALEFSVDALVYSSTIPPGRDLDDAYDASHRAKREIELYCKELGERGLNWTIIRPGFFMENFDGFMGSLAVGVLSQGLRKETDIALVASEDIGKVTAGNHGRFTRKILSITGGCLTMTEIEAAYKDVMGKQMPSVPSILAWLVLKLSAGARNVVKEIERNYSVRASGGYPTFEEEVEAAKTLCELQSFRTWLLNRKEHHP</sequence>
<evidence type="ECO:0000313" key="4">
    <source>
        <dbReference type="EMBL" id="TFB06895.1"/>
    </source>
</evidence>
<dbReference type="PANTHER" id="PTHR42748:SF7">
    <property type="entry name" value="NMRA LIKE REDOX SENSOR 1-RELATED"/>
    <property type="match status" value="1"/>
</dbReference>
<evidence type="ECO:0000256" key="2">
    <source>
        <dbReference type="ARBA" id="ARBA00022857"/>
    </source>
</evidence>
<feature type="domain" description="NmrA-like" evidence="3">
    <location>
        <begin position="3"/>
        <end position="252"/>
    </location>
</feature>
<proteinExistence type="inferred from homology"/>
<dbReference type="Proteomes" id="UP001642720">
    <property type="component" value="Unassembled WGS sequence"/>
</dbReference>
<comment type="similarity">
    <text evidence="1">Belongs to the NmrA-type oxidoreductase family.</text>
</comment>
<name>A0ABY2HHV7_9HYPO</name>
<keyword evidence="5" id="KW-1185">Reference proteome</keyword>
<dbReference type="PANTHER" id="PTHR42748">
    <property type="entry name" value="NITROGEN METABOLITE REPRESSION PROTEIN NMRA FAMILY MEMBER"/>
    <property type="match status" value="1"/>
</dbReference>
<dbReference type="InterPro" id="IPR036291">
    <property type="entry name" value="NAD(P)-bd_dom_sf"/>
</dbReference>
<dbReference type="RefSeq" id="XP_073563096.1">
    <property type="nucleotide sequence ID" value="XM_073698554.1"/>
</dbReference>
<dbReference type="SUPFAM" id="SSF51735">
    <property type="entry name" value="NAD(P)-binding Rossmann-fold domains"/>
    <property type="match status" value="1"/>
</dbReference>
<accession>A0ABY2HHV7</accession>
<dbReference type="Pfam" id="PF05368">
    <property type="entry name" value="NmrA"/>
    <property type="match status" value="1"/>
</dbReference>
<evidence type="ECO:0000256" key="1">
    <source>
        <dbReference type="ARBA" id="ARBA00006328"/>
    </source>
</evidence>
<gene>
    <name evidence="4" type="ORF">CCMA1212_001120</name>
</gene>